<dbReference type="Proteomes" id="UP001191082">
    <property type="component" value="Unassembled WGS sequence"/>
</dbReference>
<dbReference type="Gene3D" id="1.20.1600.10">
    <property type="entry name" value="Outer membrane efflux proteins (OEP)"/>
    <property type="match status" value="1"/>
</dbReference>
<gene>
    <name evidence="9" type="ORF">FGK64_03815</name>
</gene>
<feature type="chain" id="PRO_5045660575" evidence="8">
    <location>
        <begin position="32"/>
        <end position="473"/>
    </location>
</feature>
<reference evidence="9 10" key="1">
    <citation type="submission" date="2019-05" db="EMBL/GenBank/DDBJ databases">
        <title>Marivita sp. nov. isolated from sea sediment.</title>
        <authorList>
            <person name="Kim W."/>
        </authorList>
    </citation>
    <scope>NUCLEOTIDE SEQUENCE [LARGE SCALE GENOMIC DNA]</scope>
    <source>
        <strain evidence="9 10">CAU 1492</strain>
    </source>
</reference>
<keyword evidence="7" id="KW-0998">Cell outer membrane</keyword>
<evidence type="ECO:0000313" key="9">
    <source>
        <dbReference type="EMBL" id="TMV15717.1"/>
    </source>
</evidence>
<proteinExistence type="inferred from homology"/>
<comment type="subcellular location">
    <subcellularLocation>
        <location evidence="1">Cell outer membrane</location>
    </subcellularLocation>
</comment>
<evidence type="ECO:0000256" key="8">
    <source>
        <dbReference type="SAM" id="SignalP"/>
    </source>
</evidence>
<feature type="signal peptide" evidence="8">
    <location>
        <begin position="1"/>
        <end position="31"/>
    </location>
</feature>
<keyword evidence="4" id="KW-1134">Transmembrane beta strand</keyword>
<evidence type="ECO:0000256" key="1">
    <source>
        <dbReference type="ARBA" id="ARBA00004442"/>
    </source>
</evidence>
<keyword evidence="10" id="KW-1185">Reference proteome</keyword>
<dbReference type="InterPro" id="IPR010130">
    <property type="entry name" value="T1SS_OMP_TolC"/>
</dbReference>
<evidence type="ECO:0000256" key="6">
    <source>
        <dbReference type="ARBA" id="ARBA00023136"/>
    </source>
</evidence>
<dbReference type="PANTHER" id="PTHR30026">
    <property type="entry name" value="OUTER MEMBRANE PROTEIN TOLC"/>
    <property type="match status" value="1"/>
</dbReference>
<evidence type="ECO:0000256" key="3">
    <source>
        <dbReference type="ARBA" id="ARBA00022448"/>
    </source>
</evidence>
<keyword evidence="8" id="KW-0732">Signal</keyword>
<organism evidence="9 10">
    <name type="scientific">Arenibacterium halophilum</name>
    <dbReference type="NCBI Taxonomy" id="2583821"/>
    <lineage>
        <taxon>Bacteria</taxon>
        <taxon>Pseudomonadati</taxon>
        <taxon>Pseudomonadota</taxon>
        <taxon>Alphaproteobacteria</taxon>
        <taxon>Rhodobacterales</taxon>
        <taxon>Paracoccaceae</taxon>
        <taxon>Arenibacterium</taxon>
    </lineage>
</organism>
<keyword evidence="3" id="KW-0813">Transport</keyword>
<evidence type="ECO:0000313" key="10">
    <source>
        <dbReference type="Proteomes" id="UP001191082"/>
    </source>
</evidence>
<evidence type="ECO:0000256" key="5">
    <source>
        <dbReference type="ARBA" id="ARBA00022692"/>
    </source>
</evidence>
<evidence type="ECO:0000256" key="7">
    <source>
        <dbReference type="ARBA" id="ARBA00023237"/>
    </source>
</evidence>
<dbReference type="PANTHER" id="PTHR30026:SF22">
    <property type="entry name" value="OUTER MEMBRANE EFFLUX PROTEIN"/>
    <property type="match status" value="1"/>
</dbReference>
<dbReference type="InterPro" id="IPR003423">
    <property type="entry name" value="OMP_efflux"/>
</dbReference>
<sequence>MGVAMKNKIWRGGRAILLAGTLGLAAVSAKAENLADALASAYNTSGLLEQNRALLRAADEDVGIAVARLRPVLDFLIRVQRTYNKAGVNSIVTSRTNSNPMAAQLSLDWLLFDNGQSRLLQEAAKATVLATRQQLLGFEQQVLFRAIAAYLNVLLQQESVRLQGNNLRVLGEELRAAQDRFDVGEVTRTDVALAQSRVAEARANLVAARGALENARAEYTAVVGRPPQNLSPVPRLPAPPASVASATAVALRQHPDIIAAQYAVESNELQVRASSAGLGPKLNAGAQIGLTERLDNSGYSRDATASLTLSQRIYQGGALNAGVRKAMAQRDASRANLLTVQKNVRQDVDDAFVRLQVAQASLAATSEQIRAARVAFDGIREEATLGARTTLDVLAAEQDLLDAETARISAASERSIALYQLLLVQGVLTAEQLGLAVQLYDPTLYYNLAKTAPAGTSKQSKDLDRVLKALGRN</sequence>
<accession>A0ABY2XH39</accession>
<dbReference type="Pfam" id="PF02321">
    <property type="entry name" value="OEP"/>
    <property type="match status" value="2"/>
</dbReference>
<evidence type="ECO:0000256" key="2">
    <source>
        <dbReference type="ARBA" id="ARBA00007613"/>
    </source>
</evidence>
<keyword evidence="6" id="KW-0472">Membrane</keyword>
<dbReference type="InterPro" id="IPR051906">
    <property type="entry name" value="TolC-like"/>
</dbReference>
<dbReference type="NCBIfam" id="TIGR01844">
    <property type="entry name" value="type_I_sec_TolC"/>
    <property type="match status" value="1"/>
</dbReference>
<comment type="caution">
    <text evidence="9">The sequence shown here is derived from an EMBL/GenBank/DDBJ whole genome shotgun (WGS) entry which is preliminary data.</text>
</comment>
<dbReference type="EMBL" id="VCPC01000001">
    <property type="protein sequence ID" value="TMV15717.1"/>
    <property type="molecule type" value="Genomic_DNA"/>
</dbReference>
<evidence type="ECO:0000256" key="4">
    <source>
        <dbReference type="ARBA" id="ARBA00022452"/>
    </source>
</evidence>
<dbReference type="SUPFAM" id="SSF56954">
    <property type="entry name" value="Outer membrane efflux proteins (OEP)"/>
    <property type="match status" value="1"/>
</dbReference>
<comment type="similarity">
    <text evidence="2">Belongs to the outer membrane factor (OMF) (TC 1.B.17) family.</text>
</comment>
<protein>
    <submittedName>
        <fullName evidence="9">TolC family outer membrane protein</fullName>
    </submittedName>
</protein>
<keyword evidence="5" id="KW-0812">Transmembrane</keyword>
<name>A0ABY2XH39_9RHOB</name>